<dbReference type="InterPro" id="IPR050645">
    <property type="entry name" value="Histidine_acid_phosphatase"/>
</dbReference>
<evidence type="ECO:0000256" key="2">
    <source>
        <dbReference type="ARBA" id="ARBA00012632"/>
    </source>
</evidence>
<dbReference type="GO" id="GO:0016158">
    <property type="term" value="F:inositol hexakisphosphate 3-phosphatase activity"/>
    <property type="evidence" value="ECO:0007669"/>
    <property type="project" value="UniProtKB-EC"/>
</dbReference>
<evidence type="ECO:0000313" key="5">
    <source>
        <dbReference type="Proteomes" id="UP000799421"/>
    </source>
</evidence>
<keyword evidence="5" id="KW-1185">Reference proteome</keyword>
<dbReference type="InterPro" id="IPR000560">
    <property type="entry name" value="His_Pase_clade-2"/>
</dbReference>
<name>A0A6A7C5V0_9PEZI</name>
<proteinExistence type="inferred from homology"/>
<dbReference type="PANTHER" id="PTHR11567:SF110">
    <property type="entry name" value="2-PHOSPHOXYLOSE PHOSPHATASE 1"/>
    <property type="match status" value="1"/>
</dbReference>
<dbReference type="OrthoDB" id="10257284at2759"/>
<comment type="similarity">
    <text evidence="1">Belongs to the histidine acid phosphatase family.</text>
</comment>
<dbReference type="InterPro" id="IPR029033">
    <property type="entry name" value="His_PPase_superfam"/>
</dbReference>
<accession>A0A6A7C5V0</accession>
<reference evidence="4" key="1">
    <citation type="journal article" date="2020" name="Stud. Mycol.">
        <title>101 Dothideomycetes genomes: a test case for predicting lifestyles and emergence of pathogens.</title>
        <authorList>
            <person name="Haridas S."/>
            <person name="Albert R."/>
            <person name="Binder M."/>
            <person name="Bloem J."/>
            <person name="Labutti K."/>
            <person name="Salamov A."/>
            <person name="Andreopoulos B."/>
            <person name="Baker S."/>
            <person name="Barry K."/>
            <person name="Bills G."/>
            <person name="Bluhm B."/>
            <person name="Cannon C."/>
            <person name="Castanera R."/>
            <person name="Culley D."/>
            <person name="Daum C."/>
            <person name="Ezra D."/>
            <person name="Gonzalez J."/>
            <person name="Henrissat B."/>
            <person name="Kuo A."/>
            <person name="Liang C."/>
            <person name="Lipzen A."/>
            <person name="Lutzoni F."/>
            <person name="Magnuson J."/>
            <person name="Mondo S."/>
            <person name="Nolan M."/>
            <person name="Ohm R."/>
            <person name="Pangilinan J."/>
            <person name="Park H.-J."/>
            <person name="Ramirez L."/>
            <person name="Alfaro M."/>
            <person name="Sun H."/>
            <person name="Tritt A."/>
            <person name="Yoshinaga Y."/>
            <person name="Zwiers L.-H."/>
            <person name="Turgeon B."/>
            <person name="Goodwin S."/>
            <person name="Spatafora J."/>
            <person name="Crous P."/>
            <person name="Grigoriev I."/>
        </authorList>
    </citation>
    <scope>NUCLEOTIDE SEQUENCE</scope>
    <source>
        <strain evidence="4">CBS 480.64</strain>
    </source>
</reference>
<dbReference type="Proteomes" id="UP000799421">
    <property type="component" value="Unassembled WGS sequence"/>
</dbReference>
<dbReference type="EC" id="3.1.3.8" evidence="2"/>
<dbReference type="SUPFAM" id="SSF53254">
    <property type="entry name" value="Phosphoglycerate mutase-like"/>
    <property type="match status" value="1"/>
</dbReference>
<dbReference type="PANTHER" id="PTHR11567">
    <property type="entry name" value="ACID PHOSPHATASE-RELATED"/>
    <property type="match status" value="1"/>
</dbReference>
<keyword evidence="3" id="KW-0378">Hydrolase</keyword>
<evidence type="ECO:0000256" key="1">
    <source>
        <dbReference type="ARBA" id="ARBA00005375"/>
    </source>
</evidence>
<dbReference type="Gene3D" id="3.40.50.1240">
    <property type="entry name" value="Phosphoglycerate mutase-like"/>
    <property type="match status" value="1"/>
</dbReference>
<dbReference type="Pfam" id="PF00328">
    <property type="entry name" value="His_Phos_2"/>
    <property type="match status" value="1"/>
</dbReference>
<sequence length="477" mass="53048">MTSLRPRDPYNPTELAELYPNQLQLQQVQVLLRHGERTPVSARFQAAGLPSDWPCCEAAKRMRSTVLSTDKSWDTLHWGRQIETFGPGDKPVACKGPSGETESICLPGELTDLGRATTLALGQRIRHLYVDQLGFLPDSLDSASAIRLRATPIQRALESVQQAFIGLYPPAKRLPGVDPPTVVTRTHPQETLFPNEANCKRFGQLAAGYAERAATIWNDSPELAYVNKRIGKWMPKESPVAKVDSHPRLSGIMDSINASRAHGAPTLLPREFYDDQLLANVDKICVDEWFAGYAESTEYRKLGIGSMVGDLAQRMVERALDQPSFKMSLAGCHDTTLAATLASLGGFDPKRDSWPKFTSSIAFELFRHQDARPRPKSWFSVFSSELDTRRPVSDMSAAERQRLDGHYVRLRYNDRPVILPHCARPENHFANDPAICTLTAFKQIVDSFTPADWSAECRSSLGQPTLKGEVEHPLGVA</sequence>
<protein>
    <recommendedName>
        <fullName evidence="2">3-phytase</fullName>
        <ecNumber evidence="2">3.1.3.8</ecNumber>
    </recommendedName>
</protein>
<gene>
    <name evidence="4" type="ORF">K470DRAFT_255409</name>
</gene>
<organism evidence="4 5">
    <name type="scientific">Piedraia hortae CBS 480.64</name>
    <dbReference type="NCBI Taxonomy" id="1314780"/>
    <lineage>
        <taxon>Eukaryota</taxon>
        <taxon>Fungi</taxon>
        <taxon>Dikarya</taxon>
        <taxon>Ascomycota</taxon>
        <taxon>Pezizomycotina</taxon>
        <taxon>Dothideomycetes</taxon>
        <taxon>Dothideomycetidae</taxon>
        <taxon>Capnodiales</taxon>
        <taxon>Piedraiaceae</taxon>
        <taxon>Piedraia</taxon>
    </lineage>
</organism>
<dbReference type="EMBL" id="MU005963">
    <property type="protein sequence ID" value="KAF2862881.1"/>
    <property type="molecule type" value="Genomic_DNA"/>
</dbReference>
<dbReference type="AlphaFoldDB" id="A0A6A7C5V0"/>
<dbReference type="CDD" id="cd07061">
    <property type="entry name" value="HP_HAP_like"/>
    <property type="match status" value="1"/>
</dbReference>
<evidence type="ECO:0000313" key="4">
    <source>
        <dbReference type="EMBL" id="KAF2862881.1"/>
    </source>
</evidence>
<evidence type="ECO:0000256" key="3">
    <source>
        <dbReference type="ARBA" id="ARBA00022801"/>
    </source>
</evidence>
<dbReference type="PROSITE" id="PS00616">
    <property type="entry name" value="HIS_ACID_PHOSPHAT_1"/>
    <property type="match status" value="1"/>
</dbReference>
<dbReference type="InterPro" id="IPR033379">
    <property type="entry name" value="Acid_Pase_AS"/>
</dbReference>